<feature type="domain" description="Prenylcysteine lyase" evidence="8">
    <location>
        <begin position="3"/>
        <end position="346"/>
    </location>
</feature>
<dbReference type="Pfam" id="PF07156">
    <property type="entry name" value="Prenylcys_lyase"/>
    <property type="match status" value="1"/>
</dbReference>
<evidence type="ECO:0000256" key="4">
    <source>
        <dbReference type="ARBA" id="ARBA00022729"/>
    </source>
</evidence>
<keyword evidence="4" id="KW-0732">Signal</keyword>
<comment type="similarity">
    <text evidence="2">Belongs to the prenylcysteine oxidase family.</text>
</comment>
<dbReference type="SUPFAM" id="SSF51905">
    <property type="entry name" value="FAD/NAD(P)-binding domain"/>
    <property type="match status" value="1"/>
</dbReference>
<dbReference type="OrthoDB" id="412710at2759"/>
<dbReference type="InterPro" id="IPR010795">
    <property type="entry name" value="Prenylcys_lyase"/>
</dbReference>
<organism evidence="9 10">
    <name type="scientific">Symbiodinium pilosum</name>
    <name type="common">Dinoflagellate</name>
    <dbReference type="NCBI Taxonomy" id="2952"/>
    <lineage>
        <taxon>Eukaryota</taxon>
        <taxon>Sar</taxon>
        <taxon>Alveolata</taxon>
        <taxon>Dinophyceae</taxon>
        <taxon>Suessiales</taxon>
        <taxon>Symbiodiniaceae</taxon>
        <taxon>Symbiodinium</taxon>
    </lineage>
</organism>
<name>A0A812NRY6_SYMPI</name>
<evidence type="ECO:0000259" key="8">
    <source>
        <dbReference type="Pfam" id="PF07156"/>
    </source>
</evidence>
<evidence type="ECO:0000256" key="3">
    <source>
        <dbReference type="ARBA" id="ARBA00022630"/>
    </source>
</evidence>
<dbReference type="InterPro" id="IPR036188">
    <property type="entry name" value="FAD/NAD-bd_sf"/>
</dbReference>
<sequence>MFVIYYSYLQAGYGLGPLQLDRWVTGFLKKFERVYELQKDGRAFSTPRRLLAALDVRFGQMLDETLEERMRRDGFGERLIQELASGMVRVNYGQGLDVGAFVGAVALCGSQGPLWAVEGGNQLLASKILESSGATLREATVRRIASAGTRYKLYADVKGSTEALVEDYDLVLLALPLRDAEDLQLSGFACENLAAELARPYQRIYATFYDTQPNPKALHCSEPVPGVILSTTGDGFNSIGLHNGTRKGDSKHIWKVFSPAPLTDEQSKRLFPSGPKCETFGWWAYPKYSKVDRQPKDTPFCLDGAGLYYCNAIEETASAMEMSVLGAKNCVLLASNRLKGTAHNIDAAAASSRL</sequence>
<dbReference type="AlphaFoldDB" id="A0A812NRY6"/>
<keyword evidence="5" id="KW-0274">FAD</keyword>
<comment type="cofactor">
    <cofactor evidence="1">
        <name>FAD</name>
        <dbReference type="ChEBI" id="CHEBI:57692"/>
    </cofactor>
</comment>
<keyword evidence="3" id="KW-0285">Flavoprotein</keyword>
<gene>
    <name evidence="9" type="primary">Pcyox1</name>
    <name evidence="9" type="ORF">SPIL2461_LOCUS6890</name>
</gene>
<keyword evidence="10" id="KW-1185">Reference proteome</keyword>
<keyword evidence="6" id="KW-0560">Oxidoreductase</keyword>
<evidence type="ECO:0000256" key="7">
    <source>
        <dbReference type="ARBA" id="ARBA00023180"/>
    </source>
</evidence>
<dbReference type="EMBL" id="CAJNIZ010010699">
    <property type="protein sequence ID" value="CAE7304843.1"/>
    <property type="molecule type" value="Genomic_DNA"/>
</dbReference>
<evidence type="ECO:0000256" key="1">
    <source>
        <dbReference type="ARBA" id="ARBA00001974"/>
    </source>
</evidence>
<dbReference type="PANTHER" id="PTHR15944:SF0">
    <property type="entry name" value="PRENYLCYSTEINE LYASE DOMAIN-CONTAINING PROTEIN"/>
    <property type="match status" value="1"/>
</dbReference>
<evidence type="ECO:0000313" key="9">
    <source>
        <dbReference type="EMBL" id="CAE7304843.1"/>
    </source>
</evidence>
<proteinExistence type="inferred from homology"/>
<dbReference type="GO" id="GO:0001735">
    <property type="term" value="F:prenylcysteine oxidase activity"/>
    <property type="evidence" value="ECO:0007669"/>
    <property type="project" value="InterPro"/>
</dbReference>
<dbReference type="GO" id="GO:0030328">
    <property type="term" value="P:prenylcysteine catabolic process"/>
    <property type="evidence" value="ECO:0007669"/>
    <property type="project" value="InterPro"/>
</dbReference>
<dbReference type="PANTHER" id="PTHR15944">
    <property type="entry name" value="FARNESYLCYSTEINE LYASE"/>
    <property type="match status" value="1"/>
</dbReference>
<dbReference type="InterPro" id="IPR017046">
    <property type="entry name" value="Prenylcysteine_Oxase1"/>
</dbReference>
<evidence type="ECO:0000256" key="2">
    <source>
        <dbReference type="ARBA" id="ARBA00009967"/>
    </source>
</evidence>
<accession>A0A812NRY6</accession>
<evidence type="ECO:0000256" key="6">
    <source>
        <dbReference type="ARBA" id="ARBA00023002"/>
    </source>
</evidence>
<dbReference type="GO" id="GO:0030327">
    <property type="term" value="P:prenylated protein catabolic process"/>
    <property type="evidence" value="ECO:0007669"/>
    <property type="project" value="TreeGrafter"/>
</dbReference>
<reference evidence="9" key="1">
    <citation type="submission" date="2021-02" db="EMBL/GenBank/DDBJ databases">
        <authorList>
            <person name="Dougan E. K."/>
            <person name="Rhodes N."/>
            <person name="Thang M."/>
            <person name="Chan C."/>
        </authorList>
    </citation>
    <scope>NUCLEOTIDE SEQUENCE</scope>
</reference>
<comment type="caution">
    <text evidence="9">The sequence shown here is derived from an EMBL/GenBank/DDBJ whole genome shotgun (WGS) entry which is preliminary data.</text>
</comment>
<evidence type="ECO:0000256" key="5">
    <source>
        <dbReference type="ARBA" id="ARBA00022827"/>
    </source>
</evidence>
<dbReference type="Proteomes" id="UP000649617">
    <property type="component" value="Unassembled WGS sequence"/>
</dbReference>
<keyword evidence="7" id="KW-0325">Glycoprotein</keyword>
<protein>
    <submittedName>
        <fullName evidence="9">Pcyox1 protein</fullName>
    </submittedName>
</protein>
<evidence type="ECO:0000313" key="10">
    <source>
        <dbReference type="Proteomes" id="UP000649617"/>
    </source>
</evidence>